<organism evidence="1 2">
    <name type="scientific">Methanolapillus africanus</name>
    <dbReference type="NCBI Taxonomy" id="3028297"/>
    <lineage>
        <taxon>Archaea</taxon>
        <taxon>Methanobacteriati</taxon>
        <taxon>Methanobacteriota</taxon>
        <taxon>Stenosarchaea group</taxon>
        <taxon>Methanomicrobia</taxon>
        <taxon>Methanosarcinales</taxon>
        <taxon>Methanosarcinaceae</taxon>
        <taxon>Methanolapillus</taxon>
    </lineage>
</organism>
<keyword evidence="2" id="KW-1185">Reference proteome</keyword>
<sequence>MATSSYTDTAVIKNKKSIALLKKYINGEIKTGNDDDLEVDVFEEMRRCNELL</sequence>
<protein>
    <submittedName>
        <fullName evidence="1">Uncharacterized protein</fullName>
    </submittedName>
</protein>
<evidence type="ECO:0000313" key="1">
    <source>
        <dbReference type="EMBL" id="MDV0447177.1"/>
    </source>
</evidence>
<dbReference type="RefSeq" id="WP_338099600.1">
    <property type="nucleotide sequence ID" value="NZ_JAWDKD010000018.1"/>
</dbReference>
<evidence type="ECO:0000313" key="2">
    <source>
        <dbReference type="Proteomes" id="UP001271789"/>
    </source>
</evidence>
<dbReference type="AlphaFoldDB" id="A0AAE4MIH2"/>
<dbReference type="EMBL" id="JAWDKD010000018">
    <property type="protein sequence ID" value="MDV0447177.1"/>
    <property type="molecule type" value="Genomic_DNA"/>
</dbReference>
<proteinExistence type="predicted"/>
<reference evidence="1" key="1">
    <citation type="submission" date="2023-06" db="EMBL/GenBank/DDBJ databases">
        <title>Genome sequence of Methanosarcinaceae archaeon Ag5.</title>
        <authorList>
            <person name="Protasov E."/>
            <person name="Platt K."/>
            <person name="Poehlein A."/>
            <person name="Daniel R."/>
            <person name="Brune A."/>
        </authorList>
    </citation>
    <scope>NUCLEOTIDE SEQUENCE</scope>
    <source>
        <strain evidence="1">Ag5</strain>
    </source>
</reference>
<name>A0AAE4MIH2_9EURY</name>
<accession>A0AAE4MIH2</accession>
<gene>
    <name evidence="1" type="ORF">MsAg5_10550</name>
</gene>
<dbReference type="Proteomes" id="UP001271789">
    <property type="component" value="Unassembled WGS sequence"/>
</dbReference>
<comment type="caution">
    <text evidence="1">The sequence shown here is derived from an EMBL/GenBank/DDBJ whole genome shotgun (WGS) entry which is preliminary data.</text>
</comment>